<dbReference type="EMBL" id="JBHTAH010000002">
    <property type="protein sequence ID" value="MFC7068774.1"/>
    <property type="molecule type" value="Genomic_DNA"/>
</dbReference>
<feature type="compositionally biased region" description="Low complexity" evidence="1">
    <location>
        <begin position="14"/>
        <end position="25"/>
    </location>
</feature>
<evidence type="ECO:0000313" key="2">
    <source>
        <dbReference type="EMBL" id="MFC7068774.1"/>
    </source>
</evidence>
<gene>
    <name evidence="2" type="ORF">ACFQL9_03895</name>
</gene>
<proteinExistence type="predicted"/>
<sequence length="479" mass="47835">MSGDPHPGGGTDGDGPTPADGADPARCGCAGKTPLERVVFPARERVAERLVGTGVELDPPVDAATFPRAERVERETALVRLGGDPPPAPFADAAAADSGVWAATERDGREVVTLACVVAGDDAAAGDRLGDALGDAYTALDGPRVRIGKGHTVQAPGVTGGHLWLEHLRPVGDDAAAGGRTAASVDAVHAFPALGSADQARIAALNALNDVHAAGATADRTVRPVVAAPAADTPDPARVEAWYRAGVPDDVTVLAAAVVGHDGDGWLVGASATAAGASDRLDPRLPDDCGVLLTRPVGGLACFARDVADGDEGLRERGLAHLRRDGRAVAAAVAGFRPAVGERFDPAAHVARVTDVSGEGIAGVGRLAAASGRSLRLRRLPILEGAAAATTPWAVPDATVETNGPLAVAAAPAVLDRLADELLGVDGADPRRVGTLGDDDAPVVNATGTDLSRAVEAAARWPTAATDGGEAADGGGGGG</sequence>
<keyword evidence="3" id="KW-1185">Reference proteome</keyword>
<evidence type="ECO:0000256" key="1">
    <source>
        <dbReference type="SAM" id="MobiDB-lite"/>
    </source>
</evidence>
<evidence type="ECO:0000313" key="3">
    <source>
        <dbReference type="Proteomes" id="UP001596461"/>
    </source>
</evidence>
<dbReference type="AlphaFoldDB" id="A0ABD5W627"/>
<comment type="caution">
    <text evidence="2">The sequence shown here is derived from an EMBL/GenBank/DDBJ whole genome shotgun (WGS) entry which is preliminary data.</text>
</comment>
<dbReference type="Proteomes" id="UP001596461">
    <property type="component" value="Unassembled WGS sequence"/>
</dbReference>
<feature type="region of interest" description="Disordered" evidence="1">
    <location>
        <begin position="1"/>
        <end position="28"/>
    </location>
</feature>
<name>A0ABD5W627_9EURY</name>
<accession>A0ABD5W627</accession>
<dbReference type="RefSeq" id="WP_390209984.1">
    <property type="nucleotide sequence ID" value="NZ_JBHTAH010000002.1"/>
</dbReference>
<feature type="compositionally biased region" description="Gly residues" evidence="1">
    <location>
        <begin position="1"/>
        <end position="13"/>
    </location>
</feature>
<reference evidence="2 3" key="1">
    <citation type="journal article" date="2019" name="Int. J. Syst. Evol. Microbiol.">
        <title>The Global Catalogue of Microorganisms (GCM) 10K type strain sequencing project: providing services to taxonomists for standard genome sequencing and annotation.</title>
        <authorList>
            <consortium name="The Broad Institute Genomics Platform"/>
            <consortium name="The Broad Institute Genome Sequencing Center for Infectious Disease"/>
            <person name="Wu L."/>
            <person name="Ma J."/>
        </authorList>
    </citation>
    <scope>NUCLEOTIDE SEQUENCE [LARGE SCALE GENOMIC DNA]</scope>
    <source>
        <strain evidence="2 3">DT31</strain>
    </source>
</reference>
<organism evidence="2 3">
    <name type="scientific">Halobaculum lipolyticum</name>
    <dbReference type="NCBI Taxonomy" id="3032001"/>
    <lineage>
        <taxon>Archaea</taxon>
        <taxon>Methanobacteriati</taxon>
        <taxon>Methanobacteriota</taxon>
        <taxon>Stenosarchaea group</taxon>
        <taxon>Halobacteria</taxon>
        <taxon>Halobacteriales</taxon>
        <taxon>Haloferacaceae</taxon>
        <taxon>Halobaculum</taxon>
    </lineage>
</organism>
<protein>
    <submittedName>
        <fullName evidence="2">Uncharacterized protein</fullName>
    </submittedName>
</protein>